<evidence type="ECO:0000256" key="1">
    <source>
        <dbReference type="ARBA" id="ARBA00022559"/>
    </source>
</evidence>
<comment type="function">
    <text evidence="6">Thiol-specific peroxidase that catalyzes the reduction of hydrogen peroxide and organic hydroperoxides to water and alcohols, respectively.</text>
</comment>
<keyword evidence="3 6" id="KW-0560">Oxidoreductase</keyword>
<dbReference type="CDD" id="cd03016">
    <property type="entry name" value="PRX_1cys"/>
    <property type="match status" value="1"/>
</dbReference>
<feature type="domain" description="Thioredoxin" evidence="8">
    <location>
        <begin position="3"/>
        <end position="166"/>
    </location>
</feature>
<name>J6EYF1_TRIAS</name>
<dbReference type="OrthoDB" id="2996783at2759"/>
<dbReference type="Pfam" id="PF00578">
    <property type="entry name" value="AhpC-TSA"/>
    <property type="match status" value="1"/>
</dbReference>
<evidence type="ECO:0000259" key="8">
    <source>
        <dbReference type="PROSITE" id="PS51352"/>
    </source>
</evidence>
<evidence type="ECO:0000256" key="3">
    <source>
        <dbReference type="ARBA" id="ARBA00023002"/>
    </source>
</evidence>
<dbReference type="VEuPathDB" id="FungiDB:A1Q1_03218"/>
<dbReference type="HOGENOM" id="CLU_042529_4_2_1"/>
<keyword evidence="4 6" id="KW-0676">Redox-active center</keyword>
<keyword evidence="1 6" id="KW-0575">Peroxidase</keyword>
<evidence type="ECO:0000256" key="2">
    <source>
        <dbReference type="ARBA" id="ARBA00022862"/>
    </source>
</evidence>
<dbReference type="InterPro" id="IPR013766">
    <property type="entry name" value="Thioredoxin_domain"/>
</dbReference>
<dbReference type="InterPro" id="IPR036249">
    <property type="entry name" value="Thioredoxin-like_sf"/>
</dbReference>
<dbReference type="NCBIfam" id="NF009668">
    <property type="entry name" value="PRK13189.1"/>
    <property type="match status" value="1"/>
</dbReference>
<evidence type="ECO:0000256" key="5">
    <source>
        <dbReference type="ARBA" id="ARBA00025719"/>
    </source>
</evidence>
<dbReference type="Pfam" id="PF10417">
    <property type="entry name" value="1-cysPrx_C"/>
    <property type="match status" value="1"/>
</dbReference>
<dbReference type="InterPro" id="IPR045020">
    <property type="entry name" value="PRX_1cys"/>
</dbReference>
<feature type="active site" description="Cysteine sulfenic acid (-SOH) intermediate; for peroxidase activity" evidence="7">
    <location>
        <position position="45"/>
    </location>
</feature>
<proteinExistence type="inferred from homology"/>
<dbReference type="Gene3D" id="3.30.1020.10">
    <property type="entry name" value="Antioxidant, Horf6, Chain A, domain2"/>
    <property type="match status" value="1"/>
</dbReference>
<dbReference type="GO" id="GO:0006979">
    <property type="term" value="P:response to oxidative stress"/>
    <property type="evidence" value="ECO:0007669"/>
    <property type="project" value="TreeGrafter"/>
</dbReference>
<comment type="similarity">
    <text evidence="5">Belongs to the peroxiredoxin family. Prx6 subfamily.</text>
</comment>
<dbReference type="Gene3D" id="3.40.30.10">
    <property type="entry name" value="Glutaredoxin"/>
    <property type="match status" value="1"/>
</dbReference>
<evidence type="ECO:0000256" key="4">
    <source>
        <dbReference type="ARBA" id="ARBA00023284"/>
    </source>
</evidence>
<dbReference type="GO" id="GO:0008379">
    <property type="term" value="F:thioredoxin peroxidase activity"/>
    <property type="evidence" value="ECO:0007669"/>
    <property type="project" value="TreeGrafter"/>
</dbReference>
<dbReference type="KEGG" id="tasa:A1Q1_03218"/>
<protein>
    <submittedName>
        <fullName evidence="9">Thioredoxin peroxidase</fullName>
    </submittedName>
</protein>
<evidence type="ECO:0000313" key="10">
    <source>
        <dbReference type="Proteomes" id="UP000002748"/>
    </source>
</evidence>
<dbReference type="InterPro" id="IPR050217">
    <property type="entry name" value="Peroxiredoxin"/>
</dbReference>
<dbReference type="GO" id="GO:0033554">
    <property type="term" value="P:cellular response to stress"/>
    <property type="evidence" value="ECO:0007669"/>
    <property type="project" value="TreeGrafter"/>
</dbReference>
<dbReference type="FunFam" id="3.40.30.10:FF:000011">
    <property type="entry name" value="Peroxiredoxin PRX1"/>
    <property type="match status" value="1"/>
</dbReference>
<accession>J6EYF1</accession>
<dbReference type="SUPFAM" id="SSF52833">
    <property type="entry name" value="Thioredoxin-like"/>
    <property type="match status" value="1"/>
</dbReference>
<dbReference type="GO" id="GO:0045454">
    <property type="term" value="P:cell redox homeostasis"/>
    <property type="evidence" value="ECO:0007669"/>
    <property type="project" value="TreeGrafter"/>
</dbReference>
<dbReference type="PROSITE" id="PS51352">
    <property type="entry name" value="THIOREDOXIN_2"/>
    <property type="match status" value="1"/>
</dbReference>
<dbReference type="PANTHER" id="PTHR10681">
    <property type="entry name" value="THIOREDOXIN PEROXIDASE"/>
    <property type="match status" value="1"/>
</dbReference>
<reference evidence="9 10" key="1">
    <citation type="journal article" date="2012" name="Eukaryot. Cell">
        <title>Draft genome sequence of CBS 2479, the standard type strain of Trichosporon asahii.</title>
        <authorList>
            <person name="Yang R.Y."/>
            <person name="Li H.T."/>
            <person name="Zhu H."/>
            <person name="Zhou G.P."/>
            <person name="Wang M."/>
            <person name="Wang L."/>
        </authorList>
    </citation>
    <scope>NUCLEOTIDE SEQUENCE [LARGE SCALE GENOMIC DNA]</scope>
    <source>
        <strain evidence="10">ATCC 90039 / CBS 2479 / JCM 2466 / KCTC 7840 / NCYC 2677 / UAMH 7654</strain>
    </source>
</reference>
<dbReference type="EMBL" id="ALBS01000225">
    <property type="protein sequence ID" value="EJT47872.1"/>
    <property type="molecule type" value="Genomic_DNA"/>
</dbReference>
<dbReference type="PIRSF" id="PIRSF000239">
    <property type="entry name" value="AHPC"/>
    <property type="match status" value="1"/>
</dbReference>
<dbReference type="GeneID" id="25986731"/>
<dbReference type="RefSeq" id="XP_014178973.1">
    <property type="nucleotide sequence ID" value="XM_014323498.1"/>
</dbReference>
<sequence length="218" mass="24106">MALRLGDTAPDFEAQTNKGPIKFHDYIKDSWALFFSHPADYTPVCTTELGALAGEAKDFDALGVKLVGLSADDVESHQGWIKDIQQFSGNQVDFPIVADADRKVSTLYGMLDNQDATNVDAKGIPFTVRSVFVIDPQQKIRLILTYPASTGRSFPEIRRAITSLQLGDKKKITTPANWTPGEKVIVHPSVQGEQVKELFGDNVETVFPYLRFTKVESS</sequence>
<dbReference type="InterPro" id="IPR024706">
    <property type="entry name" value="Peroxiredoxin_AhpC-typ"/>
</dbReference>
<dbReference type="AlphaFoldDB" id="J6EYF1"/>
<dbReference type="GO" id="GO:0005829">
    <property type="term" value="C:cytosol"/>
    <property type="evidence" value="ECO:0007669"/>
    <property type="project" value="TreeGrafter"/>
</dbReference>
<evidence type="ECO:0000313" key="9">
    <source>
        <dbReference type="EMBL" id="EJT47872.1"/>
    </source>
</evidence>
<dbReference type="InterPro" id="IPR000866">
    <property type="entry name" value="AhpC/TSA"/>
</dbReference>
<dbReference type="PANTHER" id="PTHR10681:SF121">
    <property type="entry name" value="ALKYL HYDROPEROXIDE REDUCTASE C"/>
    <property type="match status" value="1"/>
</dbReference>
<keyword evidence="2 6" id="KW-0049">Antioxidant</keyword>
<evidence type="ECO:0000256" key="6">
    <source>
        <dbReference type="PIRNR" id="PIRNR000239"/>
    </source>
</evidence>
<evidence type="ECO:0000256" key="7">
    <source>
        <dbReference type="PIRSR" id="PIRSR000239-1"/>
    </source>
</evidence>
<dbReference type="Proteomes" id="UP000002748">
    <property type="component" value="Unassembled WGS sequence"/>
</dbReference>
<gene>
    <name evidence="9" type="ORF">A1Q1_03218</name>
</gene>
<organism evidence="9 10">
    <name type="scientific">Trichosporon asahii var. asahii (strain ATCC 90039 / CBS 2479 / JCM 2466 / KCTC 7840 / NBRC 103889/ NCYC 2677 / UAMH 7654)</name>
    <name type="common">Yeast</name>
    <dbReference type="NCBI Taxonomy" id="1186058"/>
    <lineage>
        <taxon>Eukaryota</taxon>
        <taxon>Fungi</taxon>
        <taxon>Dikarya</taxon>
        <taxon>Basidiomycota</taxon>
        <taxon>Agaricomycotina</taxon>
        <taxon>Tremellomycetes</taxon>
        <taxon>Trichosporonales</taxon>
        <taxon>Trichosporonaceae</taxon>
        <taxon>Trichosporon</taxon>
    </lineage>
</organism>
<dbReference type="InterPro" id="IPR019479">
    <property type="entry name" value="Peroxiredoxin_C"/>
</dbReference>
<dbReference type="GO" id="GO:0042744">
    <property type="term" value="P:hydrogen peroxide catabolic process"/>
    <property type="evidence" value="ECO:0007669"/>
    <property type="project" value="TreeGrafter"/>
</dbReference>
<comment type="caution">
    <text evidence="9">The sequence shown here is derived from an EMBL/GenBank/DDBJ whole genome shotgun (WGS) entry which is preliminary data.</text>
</comment>